<feature type="region of interest" description="Disordered" evidence="5">
    <location>
        <begin position="31"/>
        <end position="51"/>
    </location>
</feature>
<evidence type="ECO:0000256" key="2">
    <source>
        <dbReference type="ARBA" id="ARBA00022448"/>
    </source>
</evidence>
<dbReference type="EMBL" id="AP023321">
    <property type="protein sequence ID" value="BCI59497.1"/>
    <property type="molecule type" value="Genomic_DNA"/>
</dbReference>
<evidence type="ECO:0000256" key="3">
    <source>
        <dbReference type="ARBA" id="ARBA00023065"/>
    </source>
</evidence>
<dbReference type="GO" id="GO:0033178">
    <property type="term" value="C:proton-transporting two-sector ATPase complex, catalytic domain"/>
    <property type="evidence" value="ECO:0007669"/>
    <property type="project" value="InterPro"/>
</dbReference>
<dbReference type="RefSeq" id="WP_215533356.1">
    <property type="nucleotide sequence ID" value="NZ_AP023321.1"/>
</dbReference>
<dbReference type="HAMAP" id="MF_00311">
    <property type="entry name" value="ATP_synth_E_arch"/>
    <property type="match status" value="1"/>
</dbReference>
<keyword evidence="4" id="KW-0066">ATP synthesis</keyword>
<dbReference type="SUPFAM" id="SSF160527">
    <property type="entry name" value="V-type ATPase subunit E-like"/>
    <property type="match status" value="1"/>
</dbReference>
<sequence>MNGLDSIVNKILEEAKGEADAILADAQKQADEMLGEADQEAQRQAAQRWESAEKKAESIRAAKVSAAHLSGRERILAAKGQAIDQILNEARHSLMSLPEGQYFAMLKKLILAHVRPGEGEMLLSQEDKDRLPKRFLKEVNAEIEGGNLSLSEETAELGGGVILRYGGVEENCSLDALFRDRRETLQDRVAQVLFHV</sequence>
<comment type="similarity">
    <text evidence="1 4">Belongs to the V-ATPase E subunit family.</text>
</comment>
<keyword evidence="7" id="KW-1185">Reference proteome</keyword>
<dbReference type="AlphaFoldDB" id="A0A7I8CYJ0"/>
<dbReference type="Gene3D" id="3.30.2320.30">
    <property type="entry name" value="ATP synthase, E subunit, C-terminal"/>
    <property type="match status" value="1"/>
</dbReference>
<keyword evidence="2 4" id="KW-0813">Transport</keyword>
<dbReference type="GO" id="GO:0005524">
    <property type="term" value="F:ATP binding"/>
    <property type="evidence" value="ECO:0007669"/>
    <property type="project" value="UniProtKB-UniRule"/>
</dbReference>
<dbReference type="InterPro" id="IPR002842">
    <property type="entry name" value="ATPase_V1_Esu"/>
</dbReference>
<dbReference type="Pfam" id="PF01991">
    <property type="entry name" value="vATP-synt_E"/>
    <property type="match status" value="1"/>
</dbReference>
<evidence type="ECO:0000256" key="4">
    <source>
        <dbReference type="HAMAP-Rule" id="MF_00311"/>
    </source>
</evidence>
<gene>
    <name evidence="4" type="primary">atpE</name>
    <name evidence="6" type="ORF">C12CBH8_01360</name>
</gene>
<reference evidence="7" key="1">
    <citation type="submission" date="2020-07" db="EMBL/GenBank/DDBJ databases">
        <title>Complete genome sequencing of Clostridia bacterium strain 12CBH8.</title>
        <authorList>
            <person name="Sakamoto M."/>
            <person name="Murakami T."/>
            <person name="Mori H."/>
        </authorList>
    </citation>
    <scope>NUCLEOTIDE SEQUENCE [LARGE SCALE GENOMIC DNA]</scope>
    <source>
        <strain evidence="7">12CBH8</strain>
    </source>
</reference>
<dbReference type="GO" id="GO:0042777">
    <property type="term" value="P:proton motive force-driven plasma membrane ATP synthesis"/>
    <property type="evidence" value="ECO:0007669"/>
    <property type="project" value="UniProtKB-UniRule"/>
</dbReference>
<dbReference type="InterPro" id="IPR038495">
    <property type="entry name" value="ATPase_E_C"/>
</dbReference>
<dbReference type="Proteomes" id="UP000593890">
    <property type="component" value="Chromosome"/>
</dbReference>
<dbReference type="GO" id="GO:0046933">
    <property type="term" value="F:proton-transporting ATP synthase activity, rotational mechanism"/>
    <property type="evidence" value="ECO:0007669"/>
    <property type="project" value="UniProtKB-UniRule"/>
</dbReference>
<organism evidence="6 7">
    <name type="scientific">Solibaculum mannosilyticum</name>
    <dbReference type="NCBI Taxonomy" id="2780922"/>
    <lineage>
        <taxon>Bacteria</taxon>
        <taxon>Bacillati</taxon>
        <taxon>Bacillota</taxon>
        <taxon>Clostridia</taxon>
        <taxon>Eubacteriales</taxon>
        <taxon>Oscillospiraceae</taxon>
        <taxon>Solibaculum</taxon>
    </lineage>
</organism>
<dbReference type="Gene3D" id="1.20.5.620">
    <property type="entry name" value="F1F0 ATP synthase subunit B, membrane domain"/>
    <property type="match status" value="1"/>
</dbReference>
<evidence type="ECO:0000313" key="7">
    <source>
        <dbReference type="Proteomes" id="UP000593890"/>
    </source>
</evidence>
<keyword evidence="4" id="KW-0375">Hydrogen ion transport</keyword>
<evidence type="ECO:0000256" key="1">
    <source>
        <dbReference type="ARBA" id="ARBA00005901"/>
    </source>
</evidence>
<protein>
    <recommendedName>
        <fullName evidence="4">V-type proton ATPase subunit E</fullName>
    </recommendedName>
    <alternativeName>
        <fullName evidence="4">V-ATPase subunit E</fullName>
    </alternativeName>
</protein>
<proteinExistence type="inferred from homology"/>
<dbReference type="GO" id="GO:0046961">
    <property type="term" value="F:proton-transporting ATPase activity, rotational mechanism"/>
    <property type="evidence" value="ECO:0007669"/>
    <property type="project" value="InterPro"/>
</dbReference>
<comment type="function">
    <text evidence="4">Produces ATP from ADP in the presence of a proton gradient across the membrane.</text>
</comment>
<evidence type="ECO:0000256" key="5">
    <source>
        <dbReference type="SAM" id="MobiDB-lite"/>
    </source>
</evidence>
<evidence type="ECO:0000313" key="6">
    <source>
        <dbReference type="EMBL" id="BCI59497.1"/>
    </source>
</evidence>
<accession>A0A7I8CYJ0</accession>
<keyword evidence="3 4" id="KW-0406">Ion transport</keyword>
<dbReference type="KEGG" id="sman:C12CBH8_01360"/>
<name>A0A7I8CYJ0_9FIRM</name>